<evidence type="ECO:0000313" key="2">
    <source>
        <dbReference type="EMBL" id="TGD44356.1"/>
    </source>
</evidence>
<dbReference type="EMBL" id="RPEM01000003">
    <property type="protein sequence ID" value="TGD44356.1"/>
    <property type="molecule type" value="Genomic_DNA"/>
</dbReference>
<keyword evidence="1" id="KW-1133">Transmembrane helix</keyword>
<evidence type="ECO:0000313" key="3">
    <source>
        <dbReference type="Proteomes" id="UP000297741"/>
    </source>
</evidence>
<organism evidence="2 3">
    <name type="scientific">Pseudotabrizicola sediminis</name>
    <dbReference type="NCBI Taxonomy" id="2486418"/>
    <lineage>
        <taxon>Bacteria</taxon>
        <taxon>Pseudomonadati</taxon>
        <taxon>Pseudomonadota</taxon>
        <taxon>Alphaproteobacteria</taxon>
        <taxon>Rhodobacterales</taxon>
        <taxon>Paracoccaceae</taxon>
        <taxon>Pseudotabrizicola</taxon>
    </lineage>
</organism>
<comment type="caution">
    <text evidence="2">The sequence shown here is derived from an EMBL/GenBank/DDBJ whole genome shotgun (WGS) entry which is preliminary data.</text>
</comment>
<keyword evidence="1" id="KW-0812">Transmembrane</keyword>
<name>A0ABY2KTE7_9RHOB</name>
<protein>
    <recommendedName>
        <fullName evidence="4">Major facilitator superfamily (MFS) profile domain-containing protein</fullName>
    </recommendedName>
</protein>
<evidence type="ECO:0000256" key="1">
    <source>
        <dbReference type="SAM" id="Phobius"/>
    </source>
</evidence>
<gene>
    <name evidence="2" type="ORF">EEB11_06680</name>
</gene>
<dbReference type="Proteomes" id="UP000297741">
    <property type="component" value="Unassembled WGS sequence"/>
</dbReference>
<dbReference type="RefSeq" id="WP_135429633.1">
    <property type="nucleotide sequence ID" value="NZ_RPEM01000003.1"/>
</dbReference>
<sequence>MRRVFRVVVGMVTGAVSALVIGIGLPMVIPISQAEGAYMMGIMFFWVPLAAVCGSVIGGLIGGRSPH</sequence>
<feature type="transmembrane region" description="Helical" evidence="1">
    <location>
        <begin position="7"/>
        <end position="31"/>
    </location>
</feature>
<proteinExistence type="predicted"/>
<feature type="transmembrane region" description="Helical" evidence="1">
    <location>
        <begin position="37"/>
        <end position="61"/>
    </location>
</feature>
<reference evidence="2 3" key="1">
    <citation type="submission" date="2018-11" db="EMBL/GenBank/DDBJ databases">
        <title>Tabrizicola sp. isolated from sediment of alpine lake.</title>
        <authorList>
            <person name="Liu Z."/>
        </authorList>
    </citation>
    <scope>NUCLEOTIDE SEQUENCE [LARGE SCALE GENOMIC DNA]</scope>
    <source>
        <strain evidence="2 3">DRYC-M-16</strain>
    </source>
</reference>
<keyword evidence="1" id="KW-0472">Membrane</keyword>
<keyword evidence="3" id="KW-1185">Reference proteome</keyword>
<accession>A0ABY2KTE7</accession>
<evidence type="ECO:0008006" key="4">
    <source>
        <dbReference type="Google" id="ProtNLM"/>
    </source>
</evidence>